<keyword evidence="1" id="KW-0472">Membrane</keyword>
<dbReference type="EMBL" id="JBHTLP010000016">
    <property type="protein sequence ID" value="MFD1143584.1"/>
    <property type="molecule type" value="Genomic_DNA"/>
</dbReference>
<reference evidence="5" key="1">
    <citation type="journal article" date="2019" name="Int. J. Syst. Evol. Microbiol.">
        <title>The Global Catalogue of Microorganisms (GCM) 10K type strain sequencing project: providing services to taxonomists for standard genome sequencing and annotation.</title>
        <authorList>
            <consortium name="The Broad Institute Genomics Platform"/>
            <consortium name="The Broad Institute Genome Sequencing Center for Infectious Disease"/>
            <person name="Wu L."/>
            <person name="Ma J."/>
        </authorList>
    </citation>
    <scope>NUCLEOTIDE SEQUENCE [LARGE SCALE GENOMIC DNA]</scope>
    <source>
        <strain evidence="5">CCUG 55608</strain>
    </source>
</reference>
<evidence type="ECO:0000259" key="3">
    <source>
        <dbReference type="Pfam" id="PF16344"/>
    </source>
</evidence>
<dbReference type="InterPro" id="IPR032508">
    <property type="entry name" value="FecR_C"/>
</dbReference>
<dbReference type="PANTHER" id="PTHR30273">
    <property type="entry name" value="PERIPLASMIC SIGNAL SENSOR AND SIGMA FACTOR ACTIVATOR FECR-RELATED"/>
    <property type="match status" value="1"/>
</dbReference>
<gene>
    <name evidence="4" type="ORF">ACFQ4C_20825</name>
</gene>
<dbReference type="RefSeq" id="WP_379884457.1">
    <property type="nucleotide sequence ID" value="NZ_JBHTLP010000016.1"/>
</dbReference>
<feature type="transmembrane region" description="Helical" evidence="1">
    <location>
        <begin position="94"/>
        <end position="114"/>
    </location>
</feature>
<keyword evidence="5" id="KW-1185">Reference proteome</keyword>
<dbReference type="Pfam" id="PF04773">
    <property type="entry name" value="FecR"/>
    <property type="match status" value="1"/>
</dbReference>
<dbReference type="Gene3D" id="2.60.120.1440">
    <property type="match status" value="1"/>
</dbReference>
<dbReference type="InterPro" id="IPR012373">
    <property type="entry name" value="Ferrdict_sens_TM"/>
</dbReference>
<evidence type="ECO:0000259" key="2">
    <source>
        <dbReference type="Pfam" id="PF04773"/>
    </source>
</evidence>
<feature type="domain" description="Protein FecR C-terminal" evidence="3">
    <location>
        <begin position="291"/>
        <end position="359"/>
    </location>
</feature>
<dbReference type="PIRSF" id="PIRSF018266">
    <property type="entry name" value="FecR"/>
    <property type="match status" value="1"/>
</dbReference>
<accession>A0ABW3QBD2</accession>
<comment type="caution">
    <text evidence="4">The sequence shown here is derived from an EMBL/GenBank/DDBJ whole genome shotgun (WGS) entry which is preliminary data.</text>
</comment>
<feature type="domain" description="FecR protein" evidence="2">
    <location>
        <begin position="140"/>
        <end position="233"/>
    </location>
</feature>
<keyword evidence="1" id="KW-0812">Transmembrane</keyword>
<protein>
    <submittedName>
        <fullName evidence="4">FecR family protein</fullName>
    </submittedName>
</protein>
<dbReference type="Pfam" id="PF16344">
    <property type="entry name" value="FecR_C"/>
    <property type="match status" value="1"/>
</dbReference>
<dbReference type="InterPro" id="IPR006860">
    <property type="entry name" value="FecR"/>
</dbReference>
<name>A0ABW3QBD2_9BACT</name>
<evidence type="ECO:0000313" key="4">
    <source>
        <dbReference type="EMBL" id="MFD1143584.1"/>
    </source>
</evidence>
<evidence type="ECO:0000313" key="5">
    <source>
        <dbReference type="Proteomes" id="UP001597116"/>
    </source>
</evidence>
<dbReference type="Gene3D" id="3.55.50.30">
    <property type="match status" value="1"/>
</dbReference>
<keyword evidence="1" id="KW-1133">Transmembrane helix</keyword>
<evidence type="ECO:0000256" key="1">
    <source>
        <dbReference type="SAM" id="Phobius"/>
    </source>
</evidence>
<sequence length="369" mass="41430">MKSYKHYGFEEFLADDEFQQWVRAGSPVDVTTWQRLVHDFPEKQVDLDRAREFILSWQQQESFSDAEVEQGIQRILASRDARQRNVFKWAGGRWLGWRVAAAMVVLLGIGWSIWQVRQSAGDPGEMAFVAQTSADLRKIINTETGFKQIDLPDGSQIRLAPAAQITYSAGMNNEPFRKVSLTGEAVFRVTKNPQKPFMVYANGLVTQVVGTSFTVKALNHADQVTVVVHSGKVAVFPLTALKSAQKSQQRITNRILLIPNQQAVFDKTSEQLTASLVKNPKLLRKPENSQYFVFKNAPIADVFQKLEKSFGVTILYDSKALKNCNLTVPLSDEPLFTKLDIICQTIGATYEVWGTRIIITGDGCEPDLN</sequence>
<organism evidence="4 5">
    <name type="scientific">Larkinella insperata</name>
    <dbReference type="NCBI Taxonomy" id="332158"/>
    <lineage>
        <taxon>Bacteria</taxon>
        <taxon>Pseudomonadati</taxon>
        <taxon>Bacteroidota</taxon>
        <taxon>Cytophagia</taxon>
        <taxon>Cytophagales</taxon>
        <taxon>Spirosomataceae</taxon>
        <taxon>Larkinella</taxon>
    </lineage>
</organism>
<dbReference type="Proteomes" id="UP001597116">
    <property type="component" value="Unassembled WGS sequence"/>
</dbReference>
<dbReference type="PANTHER" id="PTHR30273:SF2">
    <property type="entry name" value="PROTEIN FECR"/>
    <property type="match status" value="1"/>
</dbReference>
<proteinExistence type="predicted"/>